<evidence type="ECO:0000313" key="2">
    <source>
        <dbReference type="EMBL" id="RPA85306.1"/>
    </source>
</evidence>
<gene>
    <name evidence="2" type="ORF">BJ508DRAFT_302975</name>
</gene>
<evidence type="ECO:0000259" key="1">
    <source>
        <dbReference type="SMART" id="SM00829"/>
    </source>
</evidence>
<dbReference type="InterPro" id="IPR013149">
    <property type="entry name" value="ADH-like_C"/>
</dbReference>
<dbReference type="Gene3D" id="3.90.180.10">
    <property type="entry name" value="Medium-chain alcohol dehydrogenases, catalytic domain"/>
    <property type="match status" value="1"/>
</dbReference>
<dbReference type="PROSITE" id="PS50890">
    <property type="entry name" value="PUA"/>
    <property type="match status" value="1"/>
</dbReference>
<dbReference type="EMBL" id="ML119654">
    <property type="protein sequence ID" value="RPA85306.1"/>
    <property type="molecule type" value="Genomic_DNA"/>
</dbReference>
<organism evidence="2 3">
    <name type="scientific">Ascobolus immersus RN42</name>
    <dbReference type="NCBI Taxonomy" id="1160509"/>
    <lineage>
        <taxon>Eukaryota</taxon>
        <taxon>Fungi</taxon>
        <taxon>Dikarya</taxon>
        <taxon>Ascomycota</taxon>
        <taxon>Pezizomycotina</taxon>
        <taxon>Pezizomycetes</taxon>
        <taxon>Pezizales</taxon>
        <taxon>Ascobolaceae</taxon>
        <taxon>Ascobolus</taxon>
    </lineage>
</organism>
<dbReference type="SUPFAM" id="SSF50129">
    <property type="entry name" value="GroES-like"/>
    <property type="match status" value="1"/>
</dbReference>
<dbReference type="Proteomes" id="UP000275078">
    <property type="component" value="Unassembled WGS sequence"/>
</dbReference>
<dbReference type="PANTHER" id="PTHR45033">
    <property type="match status" value="1"/>
</dbReference>
<sequence>MSVPTTTDAWVVQSYDSPKDGQFKSLTLEKNIPIPELQDTQVLVKFEAATLNYRDLIIPMGLYPFPLSHKPTVPCSDGAGTVVAVGKGVTRFKKGDNVVTLFNQKHLYGALDKESCASGVGGVVDGTLRKYGAYSEEGLVKLPKNLDFGEGAALTCAGLTAWNALYGLRTLKAGDYVLVQGTGGVSTFALKFAKAAGAIVIATTSTAEKEAALKELGADHVINYNVNPAWGAEAKSLTPGQEGVDFVIEVGGPATLKQSLEAVRYDGIINVIGMVGGFSHPDAPQMLDILSKICTVRGIYVGSRQQMEEMCRAIEAQDIHPVMDKKKFEFEASRDAFKYQFDQKHFGNVVIEIQK</sequence>
<dbReference type="AlphaFoldDB" id="A0A3N4II54"/>
<feature type="domain" description="Enoyl reductase (ER)" evidence="1">
    <location>
        <begin position="21"/>
        <end position="351"/>
    </location>
</feature>
<dbReference type="CDD" id="cd08276">
    <property type="entry name" value="MDR7"/>
    <property type="match status" value="1"/>
</dbReference>
<dbReference type="OrthoDB" id="9930022at2759"/>
<dbReference type="SUPFAM" id="SSF51735">
    <property type="entry name" value="NAD(P)-binding Rossmann-fold domains"/>
    <property type="match status" value="1"/>
</dbReference>
<reference evidence="2 3" key="1">
    <citation type="journal article" date="2018" name="Nat. Ecol. Evol.">
        <title>Pezizomycetes genomes reveal the molecular basis of ectomycorrhizal truffle lifestyle.</title>
        <authorList>
            <person name="Murat C."/>
            <person name="Payen T."/>
            <person name="Noel B."/>
            <person name="Kuo A."/>
            <person name="Morin E."/>
            <person name="Chen J."/>
            <person name="Kohler A."/>
            <person name="Krizsan K."/>
            <person name="Balestrini R."/>
            <person name="Da Silva C."/>
            <person name="Montanini B."/>
            <person name="Hainaut M."/>
            <person name="Levati E."/>
            <person name="Barry K.W."/>
            <person name="Belfiori B."/>
            <person name="Cichocki N."/>
            <person name="Clum A."/>
            <person name="Dockter R.B."/>
            <person name="Fauchery L."/>
            <person name="Guy J."/>
            <person name="Iotti M."/>
            <person name="Le Tacon F."/>
            <person name="Lindquist E.A."/>
            <person name="Lipzen A."/>
            <person name="Malagnac F."/>
            <person name="Mello A."/>
            <person name="Molinier V."/>
            <person name="Miyauchi S."/>
            <person name="Poulain J."/>
            <person name="Riccioni C."/>
            <person name="Rubini A."/>
            <person name="Sitrit Y."/>
            <person name="Splivallo R."/>
            <person name="Traeger S."/>
            <person name="Wang M."/>
            <person name="Zifcakova L."/>
            <person name="Wipf D."/>
            <person name="Zambonelli A."/>
            <person name="Paolocci F."/>
            <person name="Nowrousian M."/>
            <person name="Ottonello S."/>
            <person name="Baldrian P."/>
            <person name="Spatafora J.W."/>
            <person name="Henrissat B."/>
            <person name="Nagy L.G."/>
            <person name="Aury J.M."/>
            <person name="Wincker P."/>
            <person name="Grigoriev I.V."/>
            <person name="Bonfante P."/>
            <person name="Martin F.M."/>
        </authorList>
    </citation>
    <scope>NUCLEOTIDE SEQUENCE [LARGE SCALE GENOMIC DNA]</scope>
    <source>
        <strain evidence="2 3">RN42</strain>
    </source>
</reference>
<dbReference type="SMART" id="SM00829">
    <property type="entry name" value="PKS_ER"/>
    <property type="match status" value="1"/>
</dbReference>
<dbReference type="InterPro" id="IPR011032">
    <property type="entry name" value="GroES-like_sf"/>
</dbReference>
<name>A0A3N4II54_ASCIM</name>
<dbReference type="GO" id="GO:0016491">
    <property type="term" value="F:oxidoreductase activity"/>
    <property type="evidence" value="ECO:0007669"/>
    <property type="project" value="InterPro"/>
</dbReference>
<dbReference type="InterPro" id="IPR013154">
    <property type="entry name" value="ADH-like_N"/>
</dbReference>
<dbReference type="InterPro" id="IPR020843">
    <property type="entry name" value="ER"/>
</dbReference>
<dbReference type="Pfam" id="PF00107">
    <property type="entry name" value="ADH_zinc_N"/>
    <property type="match status" value="1"/>
</dbReference>
<evidence type="ECO:0000313" key="3">
    <source>
        <dbReference type="Proteomes" id="UP000275078"/>
    </source>
</evidence>
<dbReference type="STRING" id="1160509.A0A3N4II54"/>
<dbReference type="Pfam" id="PF08240">
    <property type="entry name" value="ADH_N"/>
    <property type="match status" value="1"/>
</dbReference>
<dbReference type="InterPro" id="IPR052711">
    <property type="entry name" value="Zinc_ADH-like"/>
</dbReference>
<dbReference type="PANTHER" id="PTHR45033:SF2">
    <property type="entry name" value="ZINC-TYPE ALCOHOL DEHYDROGENASE-LIKE PROTEIN C1773.06C"/>
    <property type="match status" value="1"/>
</dbReference>
<protein>
    <submittedName>
        <fullName evidence="2">Alcohol dehydrogenase</fullName>
    </submittedName>
</protein>
<dbReference type="InterPro" id="IPR036291">
    <property type="entry name" value="NAD(P)-bd_dom_sf"/>
</dbReference>
<keyword evidence="3" id="KW-1185">Reference proteome</keyword>
<dbReference type="Gene3D" id="3.40.50.720">
    <property type="entry name" value="NAD(P)-binding Rossmann-like Domain"/>
    <property type="match status" value="1"/>
</dbReference>
<accession>A0A3N4II54</accession>
<proteinExistence type="predicted"/>